<protein>
    <submittedName>
        <fullName evidence="2">Uncharacterized protein</fullName>
    </submittedName>
</protein>
<dbReference type="Proteomes" id="UP000679690">
    <property type="component" value="Unassembled WGS sequence"/>
</dbReference>
<evidence type="ECO:0000313" key="3">
    <source>
        <dbReference type="Proteomes" id="UP000679690"/>
    </source>
</evidence>
<name>A0ABS3UD50_9ACTN</name>
<gene>
    <name evidence="2" type="ORF">J5X75_04090</name>
</gene>
<organism evidence="2 3">
    <name type="scientific">Actinoplanes flavus</name>
    <dbReference type="NCBI Taxonomy" id="2820290"/>
    <lineage>
        <taxon>Bacteria</taxon>
        <taxon>Bacillati</taxon>
        <taxon>Actinomycetota</taxon>
        <taxon>Actinomycetes</taxon>
        <taxon>Micromonosporales</taxon>
        <taxon>Micromonosporaceae</taxon>
        <taxon>Actinoplanes</taxon>
    </lineage>
</organism>
<evidence type="ECO:0000256" key="1">
    <source>
        <dbReference type="SAM" id="MobiDB-lite"/>
    </source>
</evidence>
<proteinExistence type="predicted"/>
<comment type="caution">
    <text evidence="2">The sequence shown here is derived from an EMBL/GenBank/DDBJ whole genome shotgun (WGS) entry which is preliminary data.</text>
</comment>
<dbReference type="RefSeq" id="WP_208465917.1">
    <property type="nucleotide sequence ID" value="NZ_JAGFNS010000002.1"/>
</dbReference>
<evidence type="ECO:0000313" key="2">
    <source>
        <dbReference type="EMBL" id="MBO3736700.1"/>
    </source>
</evidence>
<accession>A0ABS3UD50</accession>
<feature type="region of interest" description="Disordered" evidence="1">
    <location>
        <begin position="1"/>
        <end position="30"/>
    </location>
</feature>
<reference evidence="2 3" key="1">
    <citation type="submission" date="2021-03" db="EMBL/GenBank/DDBJ databases">
        <title>Actinoplanes flavus sp. nov., a novel actinomycete isolated from Coconut Palm rhizosphere soil.</title>
        <authorList>
            <person name="Luo X."/>
        </authorList>
    </citation>
    <scope>NUCLEOTIDE SEQUENCE [LARGE SCALE GENOMIC DNA]</scope>
    <source>
        <strain evidence="2 3">NEAU-H7</strain>
    </source>
</reference>
<dbReference type="EMBL" id="JAGFNS010000002">
    <property type="protein sequence ID" value="MBO3736700.1"/>
    <property type="molecule type" value="Genomic_DNA"/>
</dbReference>
<sequence length="114" mass="11722">MAYYQAGTAGPGPLSGFATPYSNNSPATPKFNVPARRHPVVVEPALQNADVWASPGIRAAILGRYTSSRQTVITIADRLGFPPAAVVAVLAAAGISAEAGQPNLYQPKPHAADG</sequence>
<keyword evidence="3" id="KW-1185">Reference proteome</keyword>